<feature type="compositionally biased region" description="Basic and acidic residues" evidence="3">
    <location>
        <begin position="935"/>
        <end position="953"/>
    </location>
</feature>
<dbReference type="Pfam" id="PF00501">
    <property type="entry name" value="AMP-binding"/>
    <property type="match status" value="1"/>
</dbReference>
<feature type="compositionally biased region" description="Low complexity" evidence="3">
    <location>
        <begin position="761"/>
        <end position="771"/>
    </location>
</feature>
<feature type="compositionally biased region" description="Basic and acidic residues" evidence="3">
    <location>
        <begin position="70"/>
        <end position="85"/>
    </location>
</feature>
<feature type="region of interest" description="Disordered" evidence="3">
    <location>
        <begin position="1085"/>
        <end position="1147"/>
    </location>
</feature>
<dbReference type="InterPro" id="IPR000873">
    <property type="entry name" value="AMP-dep_synth/lig_dom"/>
</dbReference>
<dbReference type="InterPro" id="IPR042099">
    <property type="entry name" value="ANL_N_sf"/>
</dbReference>
<keyword evidence="2" id="KW-0067">ATP-binding</keyword>
<dbReference type="Proteomes" id="UP000186817">
    <property type="component" value="Unassembled WGS sequence"/>
</dbReference>
<feature type="region of interest" description="Disordered" evidence="3">
    <location>
        <begin position="919"/>
        <end position="953"/>
    </location>
</feature>
<protein>
    <submittedName>
        <fullName evidence="5">Long-chain-fatty-acid--CoA ligase 6</fullName>
    </submittedName>
</protein>
<evidence type="ECO:0000256" key="1">
    <source>
        <dbReference type="ARBA" id="ARBA00022741"/>
    </source>
</evidence>
<keyword evidence="5" id="KW-0436">Ligase</keyword>
<dbReference type="InterPro" id="IPR001623">
    <property type="entry name" value="DnaJ_domain"/>
</dbReference>
<dbReference type="Gene3D" id="1.10.287.110">
    <property type="entry name" value="DnaJ domain"/>
    <property type="match status" value="1"/>
</dbReference>
<dbReference type="SUPFAM" id="SSF56801">
    <property type="entry name" value="Acetyl-CoA synthetase-like"/>
    <property type="match status" value="1"/>
</dbReference>
<evidence type="ECO:0000256" key="2">
    <source>
        <dbReference type="ARBA" id="ARBA00022840"/>
    </source>
</evidence>
<dbReference type="GO" id="GO:0005783">
    <property type="term" value="C:endoplasmic reticulum"/>
    <property type="evidence" value="ECO:0007669"/>
    <property type="project" value="TreeGrafter"/>
</dbReference>
<dbReference type="SUPFAM" id="SSF46565">
    <property type="entry name" value="Chaperone J-domain"/>
    <property type="match status" value="1"/>
</dbReference>
<organism evidence="5 6">
    <name type="scientific">Symbiodinium microadriaticum</name>
    <name type="common">Dinoflagellate</name>
    <name type="synonym">Zooxanthella microadriatica</name>
    <dbReference type="NCBI Taxonomy" id="2951"/>
    <lineage>
        <taxon>Eukaryota</taxon>
        <taxon>Sar</taxon>
        <taxon>Alveolata</taxon>
        <taxon>Dinophyceae</taxon>
        <taxon>Suessiales</taxon>
        <taxon>Symbiodiniaceae</taxon>
        <taxon>Symbiodinium</taxon>
    </lineage>
</organism>
<dbReference type="GO" id="GO:0016020">
    <property type="term" value="C:membrane"/>
    <property type="evidence" value="ECO:0007669"/>
    <property type="project" value="TreeGrafter"/>
</dbReference>
<dbReference type="PANTHER" id="PTHR43272">
    <property type="entry name" value="LONG-CHAIN-FATTY-ACID--COA LIGASE"/>
    <property type="match status" value="1"/>
</dbReference>
<reference evidence="5 6" key="1">
    <citation type="submission" date="2016-02" db="EMBL/GenBank/DDBJ databases">
        <title>Genome analysis of coral dinoflagellate symbionts highlights evolutionary adaptations to a symbiotic lifestyle.</title>
        <authorList>
            <person name="Aranda M."/>
            <person name="Li Y."/>
            <person name="Liew Y.J."/>
            <person name="Baumgarten S."/>
            <person name="Simakov O."/>
            <person name="Wilson M."/>
            <person name="Piel J."/>
            <person name="Ashoor H."/>
            <person name="Bougouffa S."/>
            <person name="Bajic V.B."/>
            <person name="Ryu T."/>
            <person name="Ravasi T."/>
            <person name="Bayer T."/>
            <person name="Micklem G."/>
            <person name="Kim H."/>
            <person name="Bhak J."/>
            <person name="Lajeunesse T.C."/>
            <person name="Voolstra C.R."/>
        </authorList>
    </citation>
    <scope>NUCLEOTIDE SEQUENCE [LARGE SCALE GENOMIC DNA]</scope>
    <source>
        <strain evidence="5 6">CCMP2467</strain>
    </source>
</reference>
<evidence type="ECO:0000313" key="6">
    <source>
        <dbReference type="Proteomes" id="UP000186817"/>
    </source>
</evidence>
<feature type="region of interest" description="Disordered" evidence="3">
    <location>
        <begin position="740"/>
        <end position="819"/>
    </location>
</feature>
<gene>
    <name evidence="5" type="primary">ACSL6</name>
    <name evidence="5" type="ORF">AK812_SmicGene13289</name>
</gene>
<dbReference type="OrthoDB" id="441497at2759"/>
<evidence type="ECO:0000313" key="5">
    <source>
        <dbReference type="EMBL" id="OLQ03729.1"/>
    </source>
</evidence>
<dbReference type="PROSITE" id="PS50076">
    <property type="entry name" value="DNAJ_2"/>
    <property type="match status" value="1"/>
</dbReference>
<comment type="caution">
    <text evidence="5">The sequence shown here is derived from an EMBL/GenBank/DDBJ whole genome shotgun (WGS) entry which is preliminary data.</text>
</comment>
<accession>A0A1Q9E8I2</accession>
<feature type="region of interest" description="Disordered" evidence="3">
    <location>
        <begin position="56"/>
        <end position="106"/>
    </location>
</feature>
<dbReference type="InterPro" id="IPR036869">
    <property type="entry name" value="J_dom_sf"/>
</dbReference>
<dbReference type="SMART" id="SM00271">
    <property type="entry name" value="DnaJ"/>
    <property type="match status" value="1"/>
</dbReference>
<dbReference type="GO" id="GO:0005524">
    <property type="term" value="F:ATP binding"/>
    <property type="evidence" value="ECO:0007669"/>
    <property type="project" value="UniProtKB-KW"/>
</dbReference>
<dbReference type="CDD" id="cd06257">
    <property type="entry name" value="DnaJ"/>
    <property type="match status" value="1"/>
</dbReference>
<evidence type="ECO:0000259" key="4">
    <source>
        <dbReference type="PROSITE" id="PS50076"/>
    </source>
</evidence>
<dbReference type="PANTHER" id="PTHR43272:SF33">
    <property type="entry name" value="AMP-BINDING DOMAIN-CONTAINING PROTEIN-RELATED"/>
    <property type="match status" value="1"/>
</dbReference>
<dbReference type="Gene3D" id="3.40.50.12780">
    <property type="entry name" value="N-terminal domain of ligase-like"/>
    <property type="match status" value="1"/>
</dbReference>
<keyword evidence="1" id="KW-0547">Nucleotide-binding</keyword>
<proteinExistence type="predicted"/>
<name>A0A1Q9E8I2_SYMMI</name>
<feature type="domain" description="J" evidence="4">
    <location>
        <begin position="1022"/>
        <end position="1091"/>
    </location>
</feature>
<sequence>MSLEPILVESPTRPTVSVKKRRACINLSIPEILAAAKEAERASLVSVMEAQRRRAARRASSEQQALRAAQRQEEELQRLQERRSQEQQALGLRPGSDAKAEPAESTFEIPAAAEDQSVNVESYSLDSNVGRQQGGELAQRCKALEAELDRTPTSHIAVPLWKAVGEGPDKGIQGYQSRLWAMNSSAYQDSEHFPNGSFKDMSNATQTKMYDTLFRIYQDMIGDIPLFMANYSINTTAGAYLSQFASLHSSIMVNLMGSLKYRDQGDRFNYQTITACYAMNVYARATESYKARMAAFSAQSTSTVKCCSLQGQCTQCTGEAYGDSWQQCGWQTGYSDITAPLESLLCYRQHKSYVGAQTVAYWLTWLAPIPSWLQSFVMMQQVNLAVGAMALLFKSFGVAALGWLIGGAVAEEGSLRGIALNEKRAVELEGANMEQRPVLDRSRKHVISHLATMLDSYQVRLIVTGSAPIADNVLDFIRIAGAFVVVLEGYGLSETAAGGTITADQDMTPGTVGAVTACNEIRLKDVPDMGLRPSWRYYGDVFFLFMTPCYLRTDQVRPWDHILQPSDLMKRDFKAQLFRVLFVPRKLALKNIVPSQLAQAIDADGWFHSGDIGEYVAPEKLENLNAAGKSKDLRKAYQKSGKTAMTPRLHFEELEIIRLVSIVVPDPEVAKKFLFVSSLLDYGRWHLWCERGPSVVGYWGKLAGRFRSYIYGRNSSTFHDWEFRTEMRLKLYEDAIHSKTRSTSAKNGDKTVDDSDSEVEAANPTRTAAAAIRCTPGGPATEAHAEESKSPTKRRPATPKSEDAGSLKSVTSALPMDESTADAVKARKAAAERILEATELALPRYSQDLRRTRWLTLWMLAQDFALVEPSGEAIVEDNGGDLGCLEDQADPESKFALIQHARAASAGRRGACAVLNKVPAPDVEEDEEPQAQVEARAEDDKETNERPRSRIEESRAKEWKKYVGFLAAIPIKGRELREKLDAAHVPHVSITDWRSLADHLNCDAPVYLGGGDRADWIDTATQALILLGLQTAASRSAVESAFRRRALRCHPDRHPKDPLAKARFLRLSRAKELLLSAAEKVFTKSKQPTFTPKDAAQQKRQAQEQAKRERERQRAEERLKQREAEARARKKREEEASNQAEQRRAALRAEEERRERLAAAERQRAEIFEAYRRKRTMQRAEVVPEVPLRSGSRTPAAPVLPQGAEKPMEELCKDPAFKKALDVGQGAEKPMEELCKDPAFKKAHLAGFEIVKARAAAVYLEPALWEPGGEAIQENSQVFAYVGVCLSNLRR</sequence>
<dbReference type="Pfam" id="PF00226">
    <property type="entry name" value="DnaJ"/>
    <property type="match status" value="1"/>
</dbReference>
<feature type="compositionally biased region" description="Basic and acidic residues" evidence="3">
    <location>
        <begin position="1101"/>
        <end position="1147"/>
    </location>
</feature>
<evidence type="ECO:0000256" key="3">
    <source>
        <dbReference type="SAM" id="MobiDB-lite"/>
    </source>
</evidence>
<keyword evidence="6" id="KW-1185">Reference proteome</keyword>
<dbReference type="EMBL" id="LSRX01000229">
    <property type="protein sequence ID" value="OLQ03729.1"/>
    <property type="molecule type" value="Genomic_DNA"/>
</dbReference>
<dbReference type="GO" id="GO:0004467">
    <property type="term" value="F:long-chain fatty acid-CoA ligase activity"/>
    <property type="evidence" value="ECO:0007669"/>
    <property type="project" value="TreeGrafter"/>
</dbReference>